<dbReference type="InterPro" id="IPR005358">
    <property type="entry name" value="Puta_zinc/iron-chelating_dom"/>
</dbReference>
<keyword evidence="2" id="KW-1185">Reference proteome</keyword>
<dbReference type="PANTHER" id="PTHR35866">
    <property type="entry name" value="PUTATIVE-RELATED"/>
    <property type="match status" value="1"/>
</dbReference>
<name>A0A2P8D6F4_9BACT</name>
<comment type="caution">
    <text evidence="1">The sequence shown here is derived from an EMBL/GenBank/DDBJ whole genome shotgun (WGS) entry which is preliminary data.</text>
</comment>
<protein>
    <submittedName>
        <fullName evidence="1">Uncharacterized protein</fullName>
    </submittedName>
</protein>
<gene>
    <name evidence="1" type="ORF">B0I18_103341</name>
</gene>
<dbReference type="PANTHER" id="PTHR35866:SF1">
    <property type="entry name" value="YKGJ FAMILY CYSTEINE CLUSTER PROTEIN"/>
    <property type="match status" value="1"/>
</dbReference>
<sequence length="166" mass="19524">MDLQKFTRKAARKRSELEGFLKKLDETVPTGFGKVVAQEDEKVWQHVDCTTCANCCKTMTPTFTKTDVKRIATHLRMTPKAFFDKWLLKEEDTGSIINAVQPCQFLVDDKCSIYEVRPKDCAEFPHHNKRPFDLYNDTFIQNLHRCPATFDLVERLKKRVEDEYEW</sequence>
<dbReference type="AlphaFoldDB" id="A0A2P8D6F4"/>
<evidence type="ECO:0000313" key="2">
    <source>
        <dbReference type="Proteomes" id="UP000240572"/>
    </source>
</evidence>
<dbReference type="Pfam" id="PF03692">
    <property type="entry name" value="CxxCxxCC"/>
    <property type="match status" value="1"/>
</dbReference>
<dbReference type="EMBL" id="PYGD01000003">
    <property type="protein sequence ID" value="PSK92759.1"/>
    <property type="molecule type" value="Genomic_DNA"/>
</dbReference>
<accession>A0A2P8D6F4</accession>
<proteinExistence type="predicted"/>
<organism evidence="1 2">
    <name type="scientific">Taibaiella chishuiensis</name>
    <dbReference type="NCBI Taxonomy" id="1434707"/>
    <lineage>
        <taxon>Bacteria</taxon>
        <taxon>Pseudomonadati</taxon>
        <taxon>Bacteroidota</taxon>
        <taxon>Chitinophagia</taxon>
        <taxon>Chitinophagales</taxon>
        <taxon>Chitinophagaceae</taxon>
        <taxon>Taibaiella</taxon>
    </lineage>
</organism>
<reference evidence="1 2" key="1">
    <citation type="submission" date="2018-03" db="EMBL/GenBank/DDBJ databases">
        <title>Genomic Encyclopedia of Type Strains, Phase III (KMG-III): the genomes of soil and plant-associated and newly described type strains.</title>
        <authorList>
            <person name="Whitman W."/>
        </authorList>
    </citation>
    <scope>NUCLEOTIDE SEQUENCE [LARGE SCALE GENOMIC DNA]</scope>
    <source>
        <strain evidence="1 2">CGMCC 1.12700</strain>
    </source>
</reference>
<dbReference type="RefSeq" id="WP_106522937.1">
    <property type="nucleotide sequence ID" value="NZ_PYGD01000003.1"/>
</dbReference>
<dbReference type="Proteomes" id="UP000240572">
    <property type="component" value="Unassembled WGS sequence"/>
</dbReference>
<dbReference type="OrthoDB" id="665764at2"/>
<evidence type="ECO:0000313" key="1">
    <source>
        <dbReference type="EMBL" id="PSK92759.1"/>
    </source>
</evidence>